<evidence type="ECO:0000256" key="5">
    <source>
        <dbReference type="ARBA" id="ARBA00022833"/>
    </source>
</evidence>
<sequence length="678" mass="79534">MKEININIEGYNVNGICVGCLNYNRRMHYDNDIKVCFKLLGEIDISDGLEVQLCWECLAYVKKTLNFRQQILKSFDFLIKYSQEKTFLDSPDDFKHHTTTKLSVVCFQNVECPPNYTIDKEEIEFGVKEETEGEENFVFDVPIKEETEDILHDTAFEDLPSAHDATSEDDIQLSLLKDRTVKVKKKRKKKDLEDNDVTDDSNKNKTDRVKKRKTKKKEIEVTPEPEIQPIEKTNRKLKNLPEDMVELYTMTEKEMWAIRDEDRESKEFLKLKFKCDDCIKGFNTEKLKNDHFNGKHQEKGENCHQCEVCQAYFLTKDNVASHRALHLAAYKCILCNLKTTLKIRMLKHVTQHRDIQQHMCDTCGGKFSTKSKLSYHRSICRQERPQCDCCGKVFANKMTLKYHLKILPHNKEEKPKETLYIPCKGCDKVFHSKKSYRAHVVIHDGLTYPCPTCGKLFQWKRNLARHTRNHREREAGALHECRACGKSFASRDCYNNHMRMSKRHVPEDAYQHECTYCSKKFPTKWCLTDHIDWDHLKRIKYQCSVCFKPFKTAKIMVAHVNNIHEGKKKEAEGEHLCEICGKSYKTVKRLKGHVWAMHTKRSNTKSYKCKLCPATFTWQTSIYKHMKMMHDTNKKTKPSRPVPPVKKEEPYPGIDLANHMQYLNMVHIQPLGVNQNLV</sequence>
<dbReference type="PANTHER" id="PTHR24381">
    <property type="entry name" value="ZINC FINGER PROTEIN"/>
    <property type="match status" value="1"/>
</dbReference>
<keyword evidence="11" id="KW-1185">Reference proteome</keyword>
<evidence type="ECO:0000256" key="7">
    <source>
        <dbReference type="PROSITE-ProRule" id="PRU00042"/>
    </source>
</evidence>
<evidence type="ECO:0000256" key="1">
    <source>
        <dbReference type="ARBA" id="ARBA00004123"/>
    </source>
</evidence>
<keyword evidence="2" id="KW-0479">Metal-binding</keyword>
<keyword evidence="4 7" id="KW-0863">Zinc-finger</keyword>
<feature type="domain" description="C2H2-type" evidence="9">
    <location>
        <begin position="479"/>
        <end position="509"/>
    </location>
</feature>
<dbReference type="GO" id="GO:0000981">
    <property type="term" value="F:DNA-binding transcription factor activity, RNA polymerase II-specific"/>
    <property type="evidence" value="ECO:0007669"/>
    <property type="project" value="TreeGrafter"/>
</dbReference>
<comment type="subcellular location">
    <subcellularLocation>
        <location evidence="1">Nucleus</location>
    </subcellularLocation>
</comment>
<dbReference type="GO" id="GO:0005634">
    <property type="term" value="C:nucleus"/>
    <property type="evidence" value="ECO:0007669"/>
    <property type="project" value="UniProtKB-SubCell"/>
</dbReference>
<evidence type="ECO:0000259" key="9">
    <source>
        <dbReference type="PROSITE" id="PS50157"/>
    </source>
</evidence>
<name>A0A8S0ZZG0_ARCPL</name>
<accession>A0A8S0ZZG0</accession>
<feature type="domain" description="C2H2-type" evidence="9">
    <location>
        <begin position="385"/>
        <end position="414"/>
    </location>
</feature>
<dbReference type="PROSITE" id="PS00028">
    <property type="entry name" value="ZINC_FINGER_C2H2_1"/>
    <property type="match status" value="7"/>
</dbReference>
<evidence type="ECO:0000256" key="2">
    <source>
        <dbReference type="ARBA" id="ARBA00022723"/>
    </source>
</evidence>
<dbReference type="AlphaFoldDB" id="A0A8S0ZZG0"/>
<evidence type="ECO:0000313" key="11">
    <source>
        <dbReference type="Proteomes" id="UP000494106"/>
    </source>
</evidence>
<feature type="domain" description="C2H2-type" evidence="9">
    <location>
        <begin position="448"/>
        <end position="475"/>
    </location>
</feature>
<evidence type="ECO:0000256" key="8">
    <source>
        <dbReference type="SAM" id="MobiDB-lite"/>
    </source>
</evidence>
<evidence type="ECO:0000313" key="10">
    <source>
        <dbReference type="EMBL" id="CAB3238227.1"/>
    </source>
</evidence>
<dbReference type="PROSITE" id="PS50157">
    <property type="entry name" value="ZINC_FINGER_C2H2_2"/>
    <property type="match status" value="8"/>
</dbReference>
<gene>
    <name evidence="10" type="ORF">APLA_LOCUS7349</name>
</gene>
<feature type="domain" description="C2H2-type" evidence="9">
    <location>
        <begin position="358"/>
        <end position="385"/>
    </location>
</feature>
<comment type="caution">
    <text evidence="10">The sequence shown here is derived from an EMBL/GenBank/DDBJ whole genome shotgun (WGS) entry which is preliminary data.</text>
</comment>
<feature type="domain" description="C2H2-type" evidence="9">
    <location>
        <begin position="607"/>
        <end position="635"/>
    </location>
</feature>
<keyword evidence="6" id="KW-0539">Nucleus</keyword>
<dbReference type="InterPro" id="IPR013087">
    <property type="entry name" value="Znf_C2H2_type"/>
</dbReference>
<proteinExistence type="predicted"/>
<feature type="domain" description="C2H2-type" evidence="9">
    <location>
        <begin position="421"/>
        <end position="448"/>
    </location>
</feature>
<protein>
    <recommendedName>
        <fullName evidence="9">C2H2-type domain-containing protein</fullName>
    </recommendedName>
</protein>
<feature type="domain" description="C2H2-type" evidence="9">
    <location>
        <begin position="575"/>
        <end position="603"/>
    </location>
</feature>
<evidence type="ECO:0000256" key="4">
    <source>
        <dbReference type="ARBA" id="ARBA00022771"/>
    </source>
</evidence>
<evidence type="ECO:0000256" key="3">
    <source>
        <dbReference type="ARBA" id="ARBA00022737"/>
    </source>
</evidence>
<evidence type="ECO:0000256" key="6">
    <source>
        <dbReference type="ARBA" id="ARBA00023242"/>
    </source>
</evidence>
<feature type="region of interest" description="Disordered" evidence="8">
    <location>
        <begin position="188"/>
        <end position="220"/>
    </location>
</feature>
<keyword evidence="3" id="KW-0677">Repeat</keyword>
<dbReference type="InterPro" id="IPR036236">
    <property type="entry name" value="Znf_C2H2_sf"/>
</dbReference>
<dbReference type="EMBL" id="CADEBC010000497">
    <property type="protein sequence ID" value="CAB3238227.1"/>
    <property type="molecule type" value="Genomic_DNA"/>
</dbReference>
<keyword evidence="5" id="KW-0862">Zinc</keyword>
<dbReference type="GO" id="GO:0008270">
    <property type="term" value="F:zinc ion binding"/>
    <property type="evidence" value="ECO:0007669"/>
    <property type="project" value="UniProtKB-KW"/>
</dbReference>
<dbReference type="PANTHER" id="PTHR24381:SF393">
    <property type="entry name" value="CHROMATIN-LINKED ADAPTOR FOR MSL PROTEINS, ISOFORM B"/>
    <property type="match status" value="1"/>
</dbReference>
<dbReference type="SMART" id="SM00355">
    <property type="entry name" value="ZnF_C2H2"/>
    <property type="match status" value="12"/>
</dbReference>
<organism evidence="10 11">
    <name type="scientific">Arctia plantaginis</name>
    <name type="common">Wood tiger moth</name>
    <name type="synonym">Phalaena plantaginis</name>
    <dbReference type="NCBI Taxonomy" id="874455"/>
    <lineage>
        <taxon>Eukaryota</taxon>
        <taxon>Metazoa</taxon>
        <taxon>Ecdysozoa</taxon>
        <taxon>Arthropoda</taxon>
        <taxon>Hexapoda</taxon>
        <taxon>Insecta</taxon>
        <taxon>Pterygota</taxon>
        <taxon>Neoptera</taxon>
        <taxon>Endopterygota</taxon>
        <taxon>Lepidoptera</taxon>
        <taxon>Glossata</taxon>
        <taxon>Ditrysia</taxon>
        <taxon>Noctuoidea</taxon>
        <taxon>Erebidae</taxon>
        <taxon>Arctiinae</taxon>
        <taxon>Arctia</taxon>
    </lineage>
</organism>
<dbReference type="Gene3D" id="3.30.160.60">
    <property type="entry name" value="Classic Zinc Finger"/>
    <property type="match status" value="6"/>
</dbReference>
<dbReference type="Proteomes" id="UP000494106">
    <property type="component" value="Unassembled WGS sequence"/>
</dbReference>
<dbReference type="OrthoDB" id="427030at2759"/>
<dbReference type="SUPFAM" id="SSF57667">
    <property type="entry name" value="beta-beta-alpha zinc fingers"/>
    <property type="match status" value="6"/>
</dbReference>
<dbReference type="Pfam" id="PF00096">
    <property type="entry name" value="zf-C2H2"/>
    <property type="match status" value="2"/>
</dbReference>
<dbReference type="GO" id="GO:0000977">
    <property type="term" value="F:RNA polymerase II transcription regulatory region sequence-specific DNA binding"/>
    <property type="evidence" value="ECO:0007669"/>
    <property type="project" value="TreeGrafter"/>
</dbReference>
<feature type="domain" description="C2H2-type" evidence="9">
    <location>
        <begin position="541"/>
        <end position="569"/>
    </location>
</feature>
<reference evidence="10 11" key="1">
    <citation type="submission" date="2020-04" db="EMBL/GenBank/DDBJ databases">
        <authorList>
            <person name="Wallbank WR R."/>
            <person name="Pardo Diaz C."/>
            <person name="Kozak K."/>
            <person name="Martin S."/>
            <person name="Jiggins C."/>
            <person name="Moest M."/>
            <person name="Warren A I."/>
            <person name="Byers J.R.P. K."/>
            <person name="Montejo-Kovacevich G."/>
            <person name="Yen C E."/>
        </authorList>
    </citation>
    <scope>NUCLEOTIDE SEQUENCE [LARGE SCALE GENOMIC DNA]</scope>
</reference>